<dbReference type="Pfam" id="PF02518">
    <property type="entry name" value="HATPase_c"/>
    <property type="match status" value="1"/>
</dbReference>
<dbReference type="InterPro" id="IPR001789">
    <property type="entry name" value="Sig_transdc_resp-reg_receiver"/>
</dbReference>
<feature type="modified residue" description="4-aspartylphosphate" evidence="5">
    <location>
        <position position="499"/>
    </location>
</feature>
<dbReference type="PANTHER" id="PTHR45339:SF1">
    <property type="entry name" value="HYBRID SIGNAL TRANSDUCTION HISTIDINE KINASE J"/>
    <property type="match status" value="1"/>
</dbReference>
<feature type="domain" description="PAC" evidence="9">
    <location>
        <begin position="146"/>
        <end position="197"/>
    </location>
</feature>
<evidence type="ECO:0000256" key="3">
    <source>
        <dbReference type="ARBA" id="ARBA00022553"/>
    </source>
</evidence>
<dbReference type="Gene3D" id="3.30.450.20">
    <property type="entry name" value="PAS domain"/>
    <property type="match status" value="1"/>
</dbReference>
<evidence type="ECO:0000256" key="5">
    <source>
        <dbReference type="PROSITE-ProRule" id="PRU00169"/>
    </source>
</evidence>
<keyword evidence="4" id="KW-0902">Two-component regulatory system</keyword>
<dbReference type="SUPFAM" id="SSF52172">
    <property type="entry name" value="CheY-like"/>
    <property type="match status" value="2"/>
</dbReference>
<dbReference type="SUPFAM" id="SSF47384">
    <property type="entry name" value="Homodimeric domain of signal transducing histidine kinase"/>
    <property type="match status" value="1"/>
</dbReference>
<evidence type="ECO:0000313" key="11">
    <source>
        <dbReference type="Proteomes" id="UP001595617"/>
    </source>
</evidence>
<dbReference type="InterPro" id="IPR003661">
    <property type="entry name" value="HisK_dim/P_dom"/>
</dbReference>
<dbReference type="InterPro" id="IPR011006">
    <property type="entry name" value="CheY-like_superfamily"/>
</dbReference>
<reference evidence="11" key="1">
    <citation type="journal article" date="2019" name="Int. J. Syst. Evol. Microbiol.">
        <title>The Global Catalogue of Microorganisms (GCM) 10K type strain sequencing project: providing services to taxonomists for standard genome sequencing and annotation.</title>
        <authorList>
            <consortium name="The Broad Institute Genomics Platform"/>
            <consortium name="The Broad Institute Genome Sequencing Center for Infectious Disease"/>
            <person name="Wu L."/>
            <person name="Ma J."/>
        </authorList>
    </citation>
    <scope>NUCLEOTIDE SEQUENCE [LARGE SCALE GENOMIC DNA]</scope>
    <source>
        <strain evidence="11">IBRC 10765</strain>
    </source>
</reference>
<dbReference type="CDD" id="cd16922">
    <property type="entry name" value="HATPase_EvgS-ArcB-TorS-like"/>
    <property type="match status" value="1"/>
</dbReference>
<dbReference type="Pfam" id="PF00512">
    <property type="entry name" value="HisKA"/>
    <property type="match status" value="1"/>
</dbReference>
<keyword evidence="3 5" id="KW-0597">Phosphoprotein</keyword>
<dbReference type="CDD" id="cd17546">
    <property type="entry name" value="REC_hyHK_CKI1_RcsC-like"/>
    <property type="match status" value="1"/>
</dbReference>
<feature type="modified residue" description="4-aspartylphosphate" evidence="5">
    <location>
        <position position="635"/>
    </location>
</feature>
<evidence type="ECO:0000256" key="6">
    <source>
        <dbReference type="SAM" id="Coils"/>
    </source>
</evidence>
<evidence type="ECO:0000259" key="9">
    <source>
        <dbReference type="PROSITE" id="PS50113"/>
    </source>
</evidence>
<evidence type="ECO:0000256" key="1">
    <source>
        <dbReference type="ARBA" id="ARBA00000085"/>
    </source>
</evidence>
<comment type="catalytic activity">
    <reaction evidence="1">
        <text>ATP + protein L-histidine = ADP + protein N-phospho-L-histidine.</text>
        <dbReference type="EC" id="2.7.13.3"/>
    </reaction>
</comment>
<dbReference type="EC" id="2.7.13.3" evidence="2"/>
<dbReference type="InterPro" id="IPR013655">
    <property type="entry name" value="PAS_fold_3"/>
</dbReference>
<dbReference type="InterPro" id="IPR000014">
    <property type="entry name" value="PAS"/>
</dbReference>
<feature type="domain" description="Histidine kinase" evidence="7">
    <location>
        <begin position="215"/>
        <end position="438"/>
    </location>
</feature>
<dbReference type="EMBL" id="JBHRYR010000002">
    <property type="protein sequence ID" value="MFC3851870.1"/>
    <property type="molecule type" value="Genomic_DNA"/>
</dbReference>
<dbReference type="RefSeq" id="WP_380693364.1">
    <property type="nucleotide sequence ID" value="NZ_JBHRYR010000002.1"/>
</dbReference>
<feature type="domain" description="Response regulatory" evidence="8">
    <location>
        <begin position="586"/>
        <end position="701"/>
    </location>
</feature>
<dbReference type="InterPro" id="IPR005467">
    <property type="entry name" value="His_kinase_dom"/>
</dbReference>
<dbReference type="SMART" id="SM00448">
    <property type="entry name" value="REC"/>
    <property type="match status" value="2"/>
</dbReference>
<dbReference type="InterPro" id="IPR036890">
    <property type="entry name" value="HATPase_C_sf"/>
</dbReference>
<dbReference type="SMART" id="SM00387">
    <property type="entry name" value="HATPase_c"/>
    <property type="match status" value="1"/>
</dbReference>
<evidence type="ECO:0000256" key="4">
    <source>
        <dbReference type="ARBA" id="ARBA00023012"/>
    </source>
</evidence>
<dbReference type="Proteomes" id="UP001595617">
    <property type="component" value="Unassembled WGS sequence"/>
</dbReference>
<dbReference type="PANTHER" id="PTHR45339">
    <property type="entry name" value="HYBRID SIGNAL TRANSDUCTION HISTIDINE KINASE J"/>
    <property type="match status" value="1"/>
</dbReference>
<dbReference type="Pfam" id="PF00072">
    <property type="entry name" value="Response_reg"/>
    <property type="match status" value="1"/>
</dbReference>
<dbReference type="Gene3D" id="3.30.565.10">
    <property type="entry name" value="Histidine kinase-like ATPase, C-terminal domain"/>
    <property type="match status" value="1"/>
</dbReference>
<accession>A0ABV7ZUJ9</accession>
<dbReference type="PRINTS" id="PR00344">
    <property type="entry name" value="BCTRLSENSOR"/>
</dbReference>
<dbReference type="Gene3D" id="1.10.287.130">
    <property type="match status" value="1"/>
</dbReference>
<dbReference type="InterPro" id="IPR000700">
    <property type="entry name" value="PAS-assoc_C"/>
</dbReference>
<feature type="domain" description="Response regulatory" evidence="8">
    <location>
        <begin position="451"/>
        <end position="564"/>
    </location>
</feature>
<dbReference type="InterPro" id="IPR036097">
    <property type="entry name" value="HisK_dim/P_sf"/>
</dbReference>
<protein>
    <recommendedName>
        <fullName evidence="2">histidine kinase</fullName>
        <ecNumber evidence="2">2.7.13.3</ecNumber>
    </recommendedName>
</protein>
<dbReference type="PROSITE" id="PS50109">
    <property type="entry name" value="HIS_KIN"/>
    <property type="match status" value="1"/>
</dbReference>
<name>A0ABV7ZUJ9_9GAMM</name>
<evidence type="ECO:0000256" key="2">
    <source>
        <dbReference type="ARBA" id="ARBA00012438"/>
    </source>
</evidence>
<dbReference type="PROSITE" id="PS50113">
    <property type="entry name" value="PAC"/>
    <property type="match status" value="1"/>
</dbReference>
<dbReference type="InterPro" id="IPR003594">
    <property type="entry name" value="HATPase_dom"/>
</dbReference>
<gene>
    <name evidence="10" type="ORF">ACFOOG_03395</name>
</gene>
<dbReference type="PROSITE" id="PS50110">
    <property type="entry name" value="RESPONSE_REGULATORY"/>
    <property type="match status" value="2"/>
</dbReference>
<keyword evidence="11" id="KW-1185">Reference proteome</keyword>
<evidence type="ECO:0000259" key="7">
    <source>
        <dbReference type="PROSITE" id="PS50109"/>
    </source>
</evidence>
<comment type="caution">
    <text evidence="10">The sequence shown here is derived from an EMBL/GenBank/DDBJ whole genome shotgun (WGS) entry which is preliminary data.</text>
</comment>
<dbReference type="Gene3D" id="3.40.50.2300">
    <property type="match status" value="2"/>
</dbReference>
<dbReference type="CDD" id="cd00130">
    <property type="entry name" value="PAS"/>
    <property type="match status" value="1"/>
</dbReference>
<organism evidence="10 11">
    <name type="scientific">Saccharospirillum mangrovi</name>
    <dbReference type="NCBI Taxonomy" id="2161747"/>
    <lineage>
        <taxon>Bacteria</taxon>
        <taxon>Pseudomonadati</taxon>
        <taxon>Pseudomonadota</taxon>
        <taxon>Gammaproteobacteria</taxon>
        <taxon>Oceanospirillales</taxon>
        <taxon>Saccharospirillaceae</taxon>
        <taxon>Saccharospirillum</taxon>
    </lineage>
</organism>
<sequence length="714" mass="80492">MTTVLITLGILWLTTLGVALYFAGQWRAARQQVRTTEQHANVQENNLQRFKQRYLRKTRTLEKTVEILREQEHKLQLTIQAAGAGTFDQLLLERRTYWDAQTMRLFGLGHEGRWIEAEQWEALVHPDDRASALEQIQAAVSQDQTLDLEYRICRTDNSVRTIQQVGYVVQGTAGPVRFSGLFFDITEQKEHESALIQARQSAEHAAQTKTEFLANMSHEIRTPMNGIIGMADLLEETPLNPAQREHLKVLRDSGELLTTLLNEILDYSKLEADRVALEPTTVELDPLLDQCLKLFNKTAQDKAYFLSAWRDPRVPARIHADPTRLRQVLINLLGNACKFTTHGYVMVFVEPVANTANQQGLTLRFRVKDTGIGIAPDKRAGLFNAFQQADASITRRYGGTGLGLAIVKRLVALWGGEISFHSVLGDGSEFVFTLPDATPQALPGPEKSTLRVLVASRFTGFADITPELTTRYGWTITHTHNSLETRAALEQRFDALVVDERLPGEAGHDLALWAVARYPDLHVVLSGHARHLPVDLSESLFQRLSYLHKPFTLNELTDALVTQQVAPKLPVSNTDTLPALDLAHLKVLIVEDNQVNHRVLHGMLARYNIRPDWAENGLDALSQCTETAYDLVFMDCEMPLMDGYEATRQLVARQGRTPWIIGLSAHAMREHIDRALAAGMHRYLTKPLRAHALRHELERYLENIDAPTTLEHTL</sequence>
<dbReference type="SMART" id="SM00388">
    <property type="entry name" value="HisKA"/>
    <property type="match status" value="1"/>
</dbReference>
<dbReference type="SUPFAM" id="SSF55785">
    <property type="entry name" value="PYP-like sensor domain (PAS domain)"/>
    <property type="match status" value="1"/>
</dbReference>
<dbReference type="InterPro" id="IPR004358">
    <property type="entry name" value="Sig_transdc_His_kin-like_C"/>
</dbReference>
<dbReference type="CDD" id="cd00082">
    <property type="entry name" value="HisKA"/>
    <property type="match status" value="1"/>
</dbReference>
<feature type="coiled-coil region" evidence="6">
    <location>
        <begin position="33"/>
        <end position="71"/>
    </location>
</feature>
<proteinExistence type="predicted"/>
<dbReference type="SUPFAM" id="SSF55874">
    <property type="entry name" value="ATPase domain of HSP90 chaperone/DNA topoisomerase II/histidine kinase"/>
    <property type="match status" value="1"/>
</dbReference>
<dbReference type="InterPro" id="IPR035965">
    <property type="entry name" value="PAS-like_dom_sf"/>
</dbReference>
<evidence type="ECO:0000313" key="10">
    <source>
        <dbReference type="EMBL" id="MFC3851870.1"/>
    </source>
</evidence>
<keyword evidence="6" id="KW-0175">Coiled coil</keyword>
<evidence type="ECO:0000259" key="8">
    <source>
        <dbReference type="PROSITE" id="PS50110"/>
    </source>
</evidence>
<dbReference type="Pfam" id="PF08447">
    <property type="entry name" value="PAS_3"/>
    <property type="match status" value="1"/>
</dbReference>